<proteinExistence type="predicted"/>
<reference evidence="2" key="1">
    <citation type="submission" date="2021-01" db="UniProtKB">
        <authorList>
            <consortium name="EnsemblPlants"/>
        </authorList>
    </citation>
    <scope>IDENTIFICATION</scope>
</reference>
<feature type="compositionally biased region" description="Basic and acidic residues" evidence="1">
    <location>
        <begin position="18"/>
        <end position="93"/>
    </location>
</feature>
<dbReference type="Gramene" id="Kaladp0008s0361.1.v1.1">
    <property type="protein sequence ID" value="Kaladp0008s0361.1.v1.1"/>
    <property type="gene ID" value="Kaladp0008s0361.v1.1"/>
</dbReference>
<keyword evidence="3" id="KW-1185">Reference proteome</keyword>
<dbReference type="AlphaFoldDB" id="A0A7N0RC92"/>
<evidence type="ECO:0000313" key="2">
    <source>
        <dbReference type="EnsemblPlants" id="Kaladp0008s0361.1.v1.1"/>
    </source>
</evidence>
<protein>
    <submittedName>
        <fullName evidence="2">Uncharacterized protein</fullName>
    </submittedName>
</protein>
<name>A0A7N0RC92_KALFE</name>
<feature type="region of interest" description="Disordered" evidence="1">
    <location>
        <begin position="1"/>
        <end position="137"/>
    </location>
</feature>
<evidence type="ECO:0000313" key="3">
    <source>
        <dbReference type="Proteomes" id="UP000594263"/>
    </source>
</evidence>
<dbReference type="Proteomes" id="UP000594263">
    <property type="component" value="Unplaced"/>
</dbReference>
<evidence type="ECO:0000256" key="1">
    <source>
        <dbReference type="SAM" id="MobiDB-lite"/>
    </source>
</evidence>
<accession>A0A7N0RC92</accession>
<sequence length="175" mass="20008">MSHNDAAEGQGRGAVSPPHEDRHSRHKQSSHDSDHGGRSGYRELRGRRSDRDRGQRYHNDRNSRDDREREKFNDHRGHNRSDRHRDFDLDRDRRERHRSPPRSKETSRNSSRSPSRGKRTSGFDMAPPGAAPMSGPSVPEGNVGLHVPPCCQDLMFKGIPMHRLAGSCPMFLCDR</sequence>
<feature type="compositionally biased region" description="Low complexity" evidence="1">
    <location>
        <begin position="125"/>
        <end position="137"/>
    </location>
</feature>
<dbReference type="EnsemblPlants" id="Kaladp0008s0361.1.v1.1">
    <property type="protein sequence ID" value="Kaladp0008s0361.1.v1.1"/>
    <property type="gene ID" value="Kaladp0008s0361.v1.1"/>
</dbReference>
<organism evidence="2 3">
    <name type="scientific">Kalanchoe fedtschenkoi</name>
    <name type="common">Lavender scallops</name>
    <name type="synonym">South American air plant</name>
    <dbReference type="NCBI Taxonomy" id="63787"/>
    <lineage>
        <taxon>Eukaryota</taxon>
        <taxon>Viridiplantae</taxon>
        <taxon>Streptophyta</taxon>
        <taxon>Embryophyta</taxon>
        <taxon>Tracheophyta</taxon>
        <taxon>Spermatophyta</taxon>
        <taxon>Magnoliopsida</taxon>
        <taxon>eudicotyledons</taxon>
        <taxon>Gunneridae</taxon>
        <taxon>Pentapetalae</taxon>
        <taxon>Saxifragales</taxon>
        <taxon>Crassulaceae</taxon>
        <taxon>Kalanchoe</taxon>
    </lineage>
</organism>